<keyword evidence="3" id="KW-0809">Transit peptide</keyword>
<evidence type="ECO:0000256" key="3">
    <source>
        <dbReference type="ARBA" id="ARBA00022946"/>
    </source>
</evidence>
<dbReference type="GO" id="GO:0005743">
    <property type="term" value="C:mitochondrial inner membrane"/>
    <property type="evidence" value="ECO:0007669"/>
    <property type="project" value="UniProtKB-SubCell"/>
</dbReference>
<dbReference type="Proteomes" id="UP000054166">
    <property type="component" value="Unassembled WGS sequence"/>
</dbReference>
<dbReference type="InterPro" id="IPR036418">
    <property type="entry name" value="Cyt_c_oxidase_su6a_sf"/>
</dbReference>
<comment type="subcellular location">
    <subcellularLocation>
        <location evidence="1">Mitochondrion inner membrane</location>
    </subcellularLocation>
</comment>
<keyword evidence="5" id="KW-0472">Membrane</keyword>
<protein>
    <submittedName>
        <fullName evidence="6">Uncharacterized protein</fullName>
    </submittedName>
</protein>
<reference evidence="6 7" key="1">
    <citation type="submission" date="2014-04" db="EMBL/GenBank/DDBJ databases">
        <authorList>
            <consortium name="DOE Joint Genome Institute"/>
            <person name="Kuo A."/>
            <person name="Tarkka M."/>
            <person name="Buscot F."/>
            <person name="Kohler A."/>
            <person name="Nagy L.G."/>
            <person name="Floudas D."/>
            <person name="Copeland A."/>
            <person name="Barry K.W."/>
            <person name="Cichocki N."/>
            <person name="Veneault-Fourrey C."/>
            <person name="LaButti K."/>
            <person name="Lindquist E.A."/>
            <person name="Lipzen A."/>
            <person name="Lundell T."/>
            <person name="Morin E."/>
            <person name="Murat C."/>
            <person name="Sun H."/>
            <person name="Tunlid A."/>
            <person name="Henrissat B."/>
            <person name="Grigoriev I.V."/>
            <person name="Hibbett D.S."/>
            <person name="Martin F."/>
            <person name="Nordberg H.P."/>
            <person name="Cantor M.N."/>
            <person name="Hua S.X."/>
        </authorList>
    </citation>
    <scope>NUCLEOTIDE SEQUENCE [LARGE SCALE GENOMIC DNA]</scope>
    <source>
        <strain evidence="6 7">F 1598</strain>
    </source>
</reference>
<organism evidence="6 7">
    <name type="scientific">Piloderma croceum (strain F 1598)</name>
    <dbReference type="NCBI Taxonomy" id="765440"/>
    <lineage>
        <taxon>Eukaryota</taxon>
        <taxon>Fungi</taxon>
        <taxon>Dikarya</taxon>
        <taxon>Basidiomycota</taxon>
        <taxon>Agaricomycotina</taxon>
        <taxon>Agaricomycetes</taxon>
        <taxon>Agaricomycetidae</taxon>
        <taxon>Atheliales</taxon>
        <taxon>Atheliaceae</taxon>
        <taxon>Piloderma</taxon>
    </lineage>
</organism>
<gene>
    <name evidence="6" type="ORF">PILCRDRAFT_79018</name>
</gene>
<keyword evidence="4" id="KW-0496">Mitochondrion</keyword>
<proteinExistence type="predicted"/>
<evidence type="ECO:0000256" key="5">
    <source>
        <dbReference type="ARBA" id="ARBA00023136"/>
    </source>
</evidence>
<evidence type="ECO:0000256" key="4">
    <source>
        <dbReference type="ARBA" id="ARBA00023128"/>
    </source>
</evidence>
<evidence type="ECO:0000256" key="1">
    <source>
        <dbReference type="ARBA" id="ARBA00004273"/>
    </source>
</evidence>
<accession>A0A0C3AN97</accession>
<name>A0A0C3AN97_PILCF</name>
<dbReference type="Pfam" id="PF02046">
    <property type="entry name" value="COX6A"/>
    <property type="match status" value="1"/>
</dbReference>
<dbReference type="InterPro" id="IPR001349">
    <property type="entry name" value="Cyt_c_oxidase_su6a"/>
</dbReference>
<dbReference type="Gene3D" id="4.10.95.10">
    <property type="entry name" value="Cytochrome c oxidase, subunit VIa"/>
    <property type="match status" value="1"/>
</dbReference>
<dbReference type="STRING" id="765440.A0A0C3AN97"/>
<evidence type="ECO:0000256" key="2">
    <source>
        <dbReference type="ARBA" id="ARBA00022792"/>
    </source>
</evidence>
<keyword evidence="7" id="KW-1185">Reference proteome</keyword>
<dbReference type="InParanoid" id="A0A0C3AN97"/>
<dbReference type="AlphaFoldDB" id="A0A0C3AN97"/>
<sequence length="76" mass="8777">ISFYFCIPAMITGGIWVYQAEVEHGKHLDHLKEENGGTLPQPPDYDYLNRRVKPFPWGMNSLFFNPEVCALYATLE</sequence>
<keyword evidence="2" id="KW-0999">Mitochondrion inner membrane</keyword>
<feature type="non-terminal residue" evidence="6">
    <location>
        <position position="1"/>
    </location>
</feature>
<evidence type="ECO:0000313" key="6">
    <source>
        <dbReference type="EMBL" id="KIM75378.1"/>
    </source>
</evidence>
<dbReference type="OrthoDB" id="5947505at2759"/>
<dbReference type="HOGENOM" id="CLU_2661302_0_0_1"/>
<dbReference type="SUPFAM" id="SSF81411">
    <property type="entry name" value="Mitochondrial cytochrome c oxidase subunit VIa"/>
    <property type="match status" value="1"/>
</dbReference>
<dbReference type="EMBL" id="KN833047">
    <property type="protein sequence ID" value="KIM75378.1"/>
    <property type="molecule type" value="Genomic_DNA"/>
</dbReference>
<reference evidence="7" key="2">
    <citation type="submission" date="2015-01" db="EMBL/GenBank/DDBJ databases">
        <title>Evolutionary Origins and Diversification of the Mycorrhizal Mutualists.</title>
        <authorList>
            <consortium name="DOE Joint Genome Institute"/>
            <consortium name="Mycorrhizal Genomics Consortium"/>
            <person name="Kohler A."/>
            <person name="Kuo A."/>
            <person name="Nagy L.G."/>
            <person name="Floudas D."/>
            <person name="Copeland A."/>
            <person name="Barry K.W."/>
            <person name="Cichocki N."/>
            <person name="Veneault-Fourrey C."/>
            <person name="LaButti K."/>
            <person name="Lindquist E.A."/>
            <person name="Lipzen A."/>
            <person name="Lundell T."/>
            <person name="Morin E."/>
            <person name="Murat C."/>
            <person name="Riley R."/>
            <person name="Ohm R."/>
            <person name="Sun H."/>
            <person name="Tunlid A."/>
            <person name="Henrissat B."/>
            <person name="Grigoriev I.V."/>
            <person name="Hibbett D.S."/>
            <person name="Martin F."/>
        </authorList>
    </citation>
    <scope>NUCLEOTIDE SEQUENCE [LARGE SCALE GENOMIC DNA]</scope>
    <source>
        <strain evidence="7">F 1598</strain>
    </source>
</reference>
<evidence type="ECO:0000313" key="7">
    <source>
        <dbReference type="Proteomes" id="UP000054166"/>
    </source>
</evidence>